<dbReference type="Proteomes" id="UP000199087">
    <property type="component" value="Unassembled WGS sequence"/>
</dbReference>
<proteinExistence type="predicted"/>
<dbReference type="AlphaFoldDB" id="A0A0U1NTN8"/>
<dbReference type="STRING" id="1499688.BN000_01006"/>
<protein>
    <submittedName>
        <fullName evidence="1">Uncharacterized protein</fullName>
    </submittedName>
</protein>
<name>A0A0U1NTN8_9BACI</name>
<gene>
    <name evidence="1" type="ORF">BN000_01006</name>
</gene>
<dbReference type="EMBL" id="CVRB01000001">
    <property type="protein sequence ID" value="CRK81108.1"/>
    <property type="molecule type" value="Genomic_DNA"/>
</dbReference>
<sequence length="105" mass="12475">MDVEFISDITETKRFLTEIMRDENADMKDRLKASEYIAKTKGAFFEKKELQGTFNNKIKFGFVDPTLAEDLCKNMLMTIILVQYFNMNTEYYTHVKYTFTKNIKK</sequence>
<evidence type="ECO:0000313" key="2">
    <source>
        <dbReference type="Proteomes" id="UP000199087"/>
    </source>
</evidence>
<evidence type="ECO:0000313" key="1">
    <source>
        <dbReference type="EMBL" id="CRK81108.1"/>
    </source>
</evidence>
<dbReference type="RefSeq" id="WP_090631667.1">
    <property type="nucleotide sequence ID" value="NZ_CVRB01000001.1"/>
</dbReference>
<reference evidence="2" key="1">
    <citation type="submission" date="2015-05" db="EMBL/GenBank/DDBJ databases">
        <authorList>
            <person name="Urmite Genomes"/>
        </authorList>
    </citation>
    <scope>NUCLEOTIDE SEQUENCE [LARGE SCALE GENOMIC DNA]</scope>
    <source>
        <strain evidence="2">LF1</strain>
    </source>
</reference>
<organism evidence="1 2">
    <name type="scientific">Neobacillus massiliamazoniensis</name>
    <dbReference type="NCBI Taxonomy" id="1499688"/>
    <lineage>
        <taxon>Bacteria</taxon>
        <taxon>Bacillati</taxon>
        <taxon>Bacillota</taxon>
        <taxon>Bacilli</taxon>
        <taxon>Bacillales</taxon>
        <taxon>Bacillaceae</taxon>
        <taxon>Neobacillus</taxon>
    </lineage>
</organism>
<keyword evidence="2" id="KW-1185">Reference proteome</keyword>
<accession>A0A0U1NTN8</accession>